<dbReference type="RefSeq" id="WP_003371251.1">
    <property type="nucleotide sequence ID" value="NZ_JACBBA010000004.1"/>
</dbReference>
<protein>
    <submittedName>
        <fullName evidence="1">DUF3829 domain-containing protein</fullName>
    </submittedName>
</protein>
<comment type="caution">
    <text evidence="1">The sequence shown here is derived from an EMBL/GenBank/DDBJ whole genome shotgun (WGS) entry which is preliminary data.</text>
</comment>
<dbReference type="EMBL" id="SXFB01000006">
    <property type="protein sequence ID" value="NFV26479.1"/>
    <property type="molecule type" value="Genomic_DNA"/>
</dbReference>
<evidence type="ECO:0000313" key="1">
    <source>
        <dbReference type="EMBL" id="NFV26479.1"/>
    </source>
</evidence>
<reference evidence="1 2" key="1">
    <citation type="submission" date="2019-04" db="EMBL/GenBank/DDBJ databases">
        <title>Genome sequencing of Clostridium botulinum Groups I-IV and Clostridium butyricum.</title>
        <authorList>
            <person name="Brunt J."/>
            <person name="Van Vliet A.H.M."/>
            <person name="Stringer S.C."/>
            <person name="Carter A.T."/>
            <person name="Peck M.W."/>
        </authorList>
    </citation>
    <scope>NUCLEOTIDE SEQUENCE [LARGE SCALE GENOMIC DNA]</scope>
    <source>
        <strain evidence="1 2">BL81</strain>
    </source>
</reference>
<dbReference type="InterPro" id="IPR024291">
    <property type="entry name" value="DUF3829"/>
</dbReference>
<dbReference type="Pfam" id="PF12889">
    <property type="entry name" value="DUF3829"/>
    <property type="match status" value="1"/>
</dbReference>
<organism evidence="1 2">
    <name type="scientific">Clostridium botulinum</name>
    <dbReference type="NCBI Taxonomy" id="1491"/>
    <lineage>
        <taxon>Bacteria</taxon>
        <taxon>Bacillati</taxon>
        <taxon>Bacillota</taxon>
        <taxon>Clostridia</taxon>
        <taxon>Eubacteriales</taxon>
        <taxon>Clostridiaceae</taxon>
        <taxon>Clostridium</taxon>
    </lineage>
</organism>
<proteinExistence type="predicted"/>
<evidence type="ECO:0000313" key="2">
    <source>
        <dbReference type="Proteomes" id="UP000486903"/>
    </source>
</evidence>
<dbReference type="Proteomes" id="UP000486903">
    <property type="component" value="Unassembled WGS sequence"/>
</dbReference>
<gene>
    <name evidence="1" type="ORF">FDG31_09910</name>
</gene>
<sequence length="453" mass="52069">MRIRYKIYKGSVRANVLSVLGAMLKAVGAVFIIGILASFFINTSSNNLKASDAIIFGVISLICFGVGTFLSKKADKFGLIDFDKKIREDINFAIKMGNENPESRELYIELNPKYKEQIHLGLIDTINIDEVKIKKDRAKKRYAIFLILLFAIAIPIMALCSNGENIAGEDEKYQEYVKLNNNILWRFDASITPYVEQFGNGDEISIPNDEISGITPVIDTFFTDLDRFKESAMKKPKTDVDENAIALIDETRKMYDMINEVYTYYNEKVYKTDNLSRAQDIHNAYINEIEIWQYRYMSFSEKLDPMAIKIMSKNLDVYKKNGQNFEYYTLKLIIDGEDIINYMLNNKIDDTNILSSDITEYKTLLDTLNETYEQYKIYSKDKTGSIHLEALRNNSNCFIQSANRIIKVIEQHDLSAGIVHKPGLVYAESEPSPVEDLNYYLDNMISEYNSSIN</sequence>
<accession>A0A6B4JPL2</accession>
<name>A0A6B4JPL2_CLOBO</name>
<dbReference type="AlphaFoldDB" id="A0A6B4JPL2"/>